<proteinExistence type="predicted"/>
<name>A0AAW4J707_CLOPF</name>
<evidence type="ECO:0008006" key="3">
    <source>
        <dbReference type="Google" id="ProtNLM"/>
    </source>
</evidence>
<gene>
    <name evidence="1" type="ORF">JJB47_11830</name>
</gene>
<evidence type="ECO:0000313" key="1">
    <source>
        <dbReference type="EMBL" id="MBO3359461.1"/>
    </source>
</evidence>
<dbReference type="EMBL" id="JAENQP010000007">
    <property type="protein sequence ID" value="MBO3359461.1"/>
    <property type="molecule type" value="Genomic_DNA"/>
</dbReference>
<dbReference type="Proteomes" id="UP000668068">
    <property type="component" value="Unassembled WGS sequence"/>
</dbReference>
<dbReference type="RefSeq" id="WP_208340854.1">
    <property type="nucleotide sequence ID" value="NZ_JAENQO010000007.1"/>
</dbReference>
<dbReference type="AlphaFoldDB" id="A0AAW4J707"/>
<reference evidence="1" key="1">
    <citation type="submission" date="2020-12" db="EMBL/GenBank/DDBJ databases">
        <title>Comparative genomics of Clostridium perfringens reveals patterns of host-associated phylogenetic clades and virulence factors.</title>
        <authorList>
            <person name="Smith A.H."/>
            <person name="Geier R."/>
        </authorList>
    </citation>
    <scope>NUCLEOTIDE SEQUENCE</scope>
    <source>
        <strain evidence="1">CHD30677R</strain>
    </source>
</reference>
<protein>
    <recommendedName>
        <fullName evidence="3">Clo7bot family Cys-rich peptide</fullName>
    </recommendedName>
</protein>
<accession>A0AAW4J707</accession>
<organism evidence="1 2">
    <name type="scientific">Clostridium perfringens</name>
    <dbReference type="NCBI Taxonomy" id="1502"/>
    <lineage>
        <taxon>Bacteria</taxon>
        <taxon>Bacillati</taxon>
        <taxon>Bacillota</taxon>
        <taxon>Clostridia</taxon>
        <taxon>Eubacteriales</taxon>
        <taxon>Clostridiaceae</taxon>
        <taxon>Clostridium</taxon>
    </lineage>
</organism>
<sequence length="58" mass="6665">MKVCLDCENGCEMNGVTDKRCCYTCQFKGKCDGFCATLIAYGDYEETMRECHLFNDKE</sequence>
<evidence type="ECO:0000313" key="2">
    <source>
        <dbReference type="Proteomes" id="UP000668068"/>
    </source>
</evidence>
<comment type="caution">
    <text evidence="1">The sequence shown here is derived from an EMBL/GenBank/DDBJ whole genome shotgun (WGS) entry which is preliminary data.</text>
</comment>